<dbReference type="RefSeq" id="WP_091295983.1">
    <property type="nucleotide sequence ID" value="NZ_FOCE01000001.1"/>
</dbReference>
<dbReference type="InterPro" id="IPR012349">
    <property type="entry name" value="Split_barrel_FMN-bd"/>
</dbReference>
<organism evidence="1 2">
    <name type="scientific">Gemmobacter aquatilis</name>
    <dbReference type="NCBI Taxonomy" id="933059"/>
    <lineage>
        <taxon>Bacteria</taxon>
        <taxon>Pseudomonadati</taxon>
        <taxon>Pseudomonadota</taxon>
        <taxon>Alphaproteobacteria</taxon>
        <taxon>Rhodobacterales</taxon>
        <taxon>Paracoccaceae</taxon>
        <taxon>Gemmobacter</taxon>
    </lineage>
</organism>
<dbReference type="AlphaFoldDB" id="A0A1H7Z2G4"/>
<accession>A0A1H7Z2G4</accession>
<dbReference type="OrthoDB" id="2618648at2"/>
<name>A0A1H7Z2G4_9RHOB</name>
<keyword evidence="2" id="KW-1185">Reference proteome</keyword>
<protein>
    <submittedName>
        <fullName evidence="1">Pyridoxamine 5'-phosphate oxidase</fullName>
    </submittedName>
</protein>
<proteinExistence type="predicted"/>
<dbReference type="STRING" id="933059.SAMN04488103_101385"/>
<dbReference type="EMBL" id="FOCE01000001">
    <property type="protein sequence ID" value="SEM52516.1"/>
    <property type="molecule type" value="Genomic_DNA"/>
</dbReference>
<reference evidence="1 2" key="1">
    <citation type="submission" date="2016-10" db="EMBL/GenBank/DDBJ databases">
        <authorList>
            <person name="de Groot N.N."/>
        </authorList>
    </citation>
    <scope>NUCLEOTIDE SEQUENCE [LARGE SCALE GENOMIC DNA]</scope>
    <source>
        <strain evidence="1 2">DSM 3857</strain>
    </source>
</reference>
<evidence type="ECO:0000313" key="2">
    <source>
        <dbReference type="Proteomes" id="UP000198761"/>
    </source>
</evidence>
<dbReference type="Proteomes" id="UP000198761">
    <property type="component" value="Unassembled WGS sequence"/>
</dbReference>
<gene>
    <name evidence="1" type="ORF">SAMN04488103_101385</name>
</gene>
<dbReference type="SUPFAM" id="SSF50475">
    <property type="entry name" value="FMN-binding split barrel"/>
    <property type="match status" value="1"/>
</dbReference>
<sequence length="154" mass="16009">MRIDDTIATFISGQVMIGLATVDWTGQASIARSVGARVGEGGATIDLLISATQWRNAVENLAANGALAVTFSSPADYVTYQIKGQATVAGAGADEMALAQGYVAGMRDRLAALGVPPDVSAQWFCVEDLQIVRLRPSLVFVQTPGPRAGEAIAT</sequence>
<evidence type="ECO:0000313" key="1">
    <source>
        <dbReference type="EMBL" id="SEM52516.1"/>
    </source>
</evidence>
<dbReference type="Gene3D" id="2.30.110.10">
    <property type="entry name" value="Electron Transport, Fmn-binding Protein, Chain A"/>
    <property type="match status" value="1"/>
</dbReference>